<accession>A0A6P1ZFM4</accession>
<gene>
    <name evidence="2" type="ORF">DQK91_12455</name>
</gene>
<dbReference type="AlphaFoldDB" id="A0A6P1ZFM4"/>
<evidence type="ECO:0000313" key="2">
    <source>
        <dbReference type="EMBL" id="TVM33483.1"/>
    </source>
</evidence>
<dbReference type="NCBIfam" id="TIGR02595">
    <property type="entry name" value="PEP_CTERM"/>
    <property type="match status" value="1"/>
</dbReference>
<sequence>MTTETSTAYQRLWNNMLLGDWFIDTADSDNDWNYVIHNTNPYGNTAGNWALYEFADGAQIPVYTTDWEALYTTSFAFDGLPREDHPVTLLETMLASGTLLGDVGFDGWDPYNSSHSGSSTWTLDEALNIELMGDVTIAFQAACANDVIFETVTAPTPEPATLLLLGAGLGVLGLVRRRRQAI</sequence>
<feature type="domain" description="Ice-binding protein C-terminal" evidence="1">
    <location>
        <begin position="155"/>
        <end position="179"/>
    </location>
</feature>
<dbReference type="InterPro" id="IPR013424">
    <property type="entry name" value="Ice-binding_C"/>
</dbReference>
<reference evidence="2 3" key="1">
    <citation type="submission" date="2018-06" db="EMBL/GenBank/DDBJ databases">
        <title>Complete genome of Desulfovibrio marinus P48SEP.</title>
        <authorList>
            <person name="Crispim J.S."/>
            <person name="Vidigal P.M.P."/>
            <person name="Silva L.C.F."/>
            <person name="Araujo L.C."/>
            <person name="Laguardia C.N."/>
            <person name="Dias R.S."/>
            <person name="Sousa M.P."/>
            <person name="Paula S.O."/>
            <person name="Silva C."/>
        </authorList>
    </citation>
    <scope>NUCLEOTIDE SEQUENCE [LARGE SCALE GENOMIC DNA]</scope>
    <source>
        <strain evidence="2 3">P48SEP</strain>
    </source>
</reference>
<dbReference type="EMBL" id="QMIF01000007">
    <property type="protein sequence ID" value="TVM33483.1"/>
    <property type="molecule type" value="Genomic_DNA"/>
</dbReference>
<evidence type="ECO:0000313" key="3">
    <source>
        <dbReference type="Proteomes" id="UP000434052"/>
    </source>
</evidence>
<name>A0A6P1ZFM4_9BACT</name>
<dbReference type="NCBIfam" id="TIGR03370">
    <property type="entry name" value="VPLPA-CTERM"/>
    <property type="match status" value="1"/>
</dbReference>
<evidence type="ECO:0000259" key="1">
    <source>
        <dbReference type="Pfam" id="PF07589"/>
    </source>
</evidence>
<dbReference type="Proteomes" id="UP000434052">
    <property type="component" value="Unassembled WGS sequence"/>
</dbReference>
<dbReference type="Pfam" id="PF07589">
    <property type="entry name" value="PEP-CTERM"/>
    <property type="match status" value="1"/>
</dbReference>
<dbReference type="OrthoDB" id="5465043at2"/>
<comment type="caution">
    <text evidence="2">The sequence shown here is derived from an EMBL/GenBank/DDBJ whole genome shotgun (WGS) entry which is preliminary data.</text>
</comment>
<proteinExistence type="predicted"/>
<protein>
    <recommendedName>
        <fullName evidence="1">Ice-binding protein C-terminal domain-containing protein</fullName>
    </recommendedName>
</protein>
<organism evidence="2 3">
    <name type="scientific">Oceanidesulfovibrio marinus</name>
    <dbReference type="NCBI Taxonomy" id="370038"/>
    <lineage>
        <taxon>Bacteria</taxon>
        <taxon>Pseudomonadati</taxon>
        <taxon>Thermodesulfobacteriota</taxon>
        <taxon>Desulfovibrionia</taxon>
        <taxon>Desulfovibrionales</taxon>
        <taxon>Desulfovibrionaceae</taxon>
        <taxon>Oceanidesulfovibrio</taxon>
    </lineage>
</organism>
<dbReference type="InterPro" id="IPR022472">
    <property type="entry name" value="VPLPA-CTERM"/>
</dbReference>